<dbReference type="InterPro" id="IPR028565">
    <property type="entry name" value="MHD"/>
</dbReference>
<evidence type="ECO:0000256" key="4">
    <source>
        <dbReference type="ARBA" id="ARBA00023136"/>
    </source>
</evidence>
<keyword evidence="3 5" id="KW-0653">Protein transport</keyword>
<dbReference type="PIRSF" id="PIRSF005992">
    <property type="entry name" value="Clathrin_mu"/>
    <property type="match status" value="1"/>
</dbReference>
<evidence type="ECO:0000256" key="1">
    <source>
        <dbReference type="ARBA" id="ARBA00004308"/>
    </source>
</evidence>
<dbReference type="OMA" id="KPLIWCD"/>
<dbReference type="InterPro" id="IPR018240">
    <property type="entry name" value="Clathrin_mu_CS"/>
</dbReference>
<reference evidence="7 8" key="1">
    <citation type="submission" date="2016-05" db="EMBL/GenBank/DDBJ databases">
        <title>First whole genome sequencing of Entamoeba histolytica HM1:IMSS-clone-6.</title>
        <authorList>
            <person name="Mukherjee Avik.K."/>
            <person name="Izumyama S."/>
            <person name="Nakada-Tsukui K."/>
            <person name="Nozaki T."/>
        </authorList>
    </citation>
    <scope>NUCLEOTIDE SEQUENCE [LARGE SCALE GENOMIC DNA]</scope>
    <source>
        <strain evidence="7 8">HM1:IMSS clone 6</strain>
    </source>
</reference>
<dbReference type="GO" id="GO:0006886">
    <property type="term" value="P:intracellular protein transport"/>
    <property type="evidence" value="ECO:0007669"/>
    <property type="project" value="UniProtKB-UniRule"/>
</dbReference>
<accession>A0A5K1VB03</accession>
<dbReference type="FunFam" id="3.30.450.60:FF:000002">
    <property type="entry name" value="AP-2 complex subunit mu, putative"/>
    <property type="match status" value="1"/>
</dbReference>
<evidence type="ECO:0000313" key="8">
    <source>
        <dbReference type="Proteomes" id="UP000078387"/>
    </source>
</evidence>
<dbReference type="CDD" id="cd14835">
    <property type="entry name" value="AP1_Mu_N"/>
    <property type="match status" value="1"/>
</dbReference>
<dbReference type="AlphaFoldDB" id="A0A5K1VB03"/>
<dbReference type="Pfam" id="PF01217">
    <property type="entry name" value="Clat_adaptor_s"/>
    <property type="match status" value="1"/>
</dbReference>
<dbReference type="VEuPathDB" id="AmoebaDB:EHI8A_067730"/>
<dbReference type="InterPro" id="IPR022775">
    <property type="entry name" value="AP_mu_sigma_su"/>
</dbReference>
<feature type="domain" description="MHD" evidence="6">
    <location>
        <begin position="168"/>
        <end position="426"/>
    </location>
</feature>
<gene>
    <name evidence="7" type="ORF">CL6EHI_124460</name>
</gene>
<comment type="similarity">
    <text evidence="5">Belongs to the adaptor complexes medium subunit family.</text>
</comment>
<keyword evidence="2 5" id="KW-0813">Transport</keyword>
<dbReference type="VEuPathDB" id="AmoebaDB:KM1_320900"/>
<dbReference type="VEuPathDB" id="AmoebaDB:EHI_124460"/>
<dbReference type="Pfam" id="PF00928">
    <property type="entry name" value="Adap_comp_sub"/>
    <property type="match status" value="1"/>
</dbReference>
<dbReference type="GO" id="GO:0030131">
    <property type="term" value="C:clathrin adaptor complex"/>
    <property type="evidence" value="ECO:0007669"/>
    <property type="project" value="UniProtKB-UniRule"/>
</dbReference>
<evidence type="ECO:0000313" key="7">
    <source>
        <dbReference type="EMBL" id="GAT94276.1"/>
    </source>
</evidence>
<dbReference type="GO" id="GO:0031201">
    <property type="term" value="C:SNARE complex"/>
    <property type="evidence" value="ECO:0007669"/>
    <property type="project" value="UniProtKB-ARBA"/>
</dbReference>
<comment type="caution">
    <text evidence="7">The sequence shown here is derived from an EMBL/GenBank/DDBJ whole genome shotgun (WGS) entry which is preliminary data.</text>
</comment>
<dbReference type="VEuPathDB" id="AmoebaDB:EHI7A_027510"/>
<name>A0A5K1VB03_ENTHI</name>
<comment type="subcellular location">
    <subcellularLocation>
        <location evidence="1">Endomembrane system</location>
    </subcellularLocation>
</comment>
<dbReference type="Gene3D" id="2.60.40.1170">
    <property type="entry name" value="Mu homology domain, subdomain B"/>
    <property type="match status" value="2"/>
</dbReference>
<evidence type="ECO:0000256" key="5">
    <source>
        <dbReference type="PIRNR" id="PIRNR005992"/>
    </source>
</evidence>
<organism evidence="7 8">
    <name type="scientific">Entamoeba histolytica</name>
    <dbReference type="NCBI Taxonomy" id="5759"/>
    <lineage>
        <taxon>Eukaryota</taxon>
        <taxon>Amoebozoa</taxon>
        <taxon>Evosea</taxon>
        <taxon>Archamoebae</taxon>
        <taxon>Mastigamoebida</taxon>
        <taxon>Entamoebidae</taxon>
        <taxon>Entamoeba</taxon>
    </lineage>
</organism>
<dbReference type="InterPro" id="IPR011012">
    <property type="entry name" value="Longin-like_dom_sf"/>
</dbReference>
<dbReference type="Gene3D" id="3.30.450.60">
    <property type="match status" value="1"/>
</dbReference>
<dbReference type="VEuPathDB" id="AmoebaDB:EHI5A_242930"/>
<dbReference type="Proteomes" id="UP000078387">
    <property type="component" value="Unassembled WGS sequence"/>
</dbReference>
<dbReference type="CDD" id="cd09250">
    <property type="entry name" value="AP-1_Mu1_Cterm"/>
    <property type="match status" value="1"/>
</dbReference>
<evidence type="ECO:0000259" key="6">
    <source>
        <dbReference type="PROSITE" id="PS51072"/>
    </source>
</evidence>
<sequence>MSIAALFILDSKGRTVISRNYRGDIPMNAVNQFVTKITEEEEINLCPVILIQDITYMYVRHNGLYFMAFTDQNINSLLVVSFLTKLIEVLKTYFDVVTEETIRDNFVVIYELLDEMIDYGYPQITETKVLQNYITQESHRMNMKQVQSLLPVVTGAVSWRTPGIKYRKNEVFVDVIEKVNVLVSQNGSLLRSEILGTIKINCKLSGMPELRLGLNEKINIGDRMESNKNQVQKRAEMDDVSFHQCVRLSKFDSNRIIGFVPPDGEFELMNYRLTSNIRQLIWVESVIDRKKRNRIEILIKAKSFFREAINANNVQIRVPVPSDVFNPQFRSSIGTCSYEPQNDCALWFIKVFPGNREFMMRASFELPSIRDEETDKEKKPVRVNFEIPYYTVSGLQVRYLKVVEKSGYQSYPWVRYMTFAGDYCFRT</sequence>
<dbReference type="SUPFAM" id="SSF49447">
    <property type="entry name" value="Second domain of Mu2 adaptin subunit (ap50) of ap2 adaptor"/>
    <property type="match status" value="1"/>
</dbReference>
<dbReference type="EMBL" id="BDEQ01000001">
    <property type="protein sequence ID" value="GAT94276.1"/>
    <property type="molecule type" value="Genomic_DNA"/>
</dbReference>
<keyword evidence="4" id="KW-0472">Membrane</keyword>
<dbReference type="InterPro" id="IPR001392">
    <property type="entry name" value="Clathrin_mu"/>
</dbReference>
<dbReference type="InterPro" id="IPR050431">
    <property type="entry name" value="Adaptor_comp_med_subunit"/>
</dbReference>
<evidence type="ECO:0000256" key="3">
    <source>
        <dbReference type="ARBA" id="ARBA00022927"/>
    </source>
</evidence>
<dbReference type="PRINTS" id="PR00314">
    <property type="entry name" value="CLATHRINADPT"/>
</dbReference>
<dbReference type="GO" id="GO:0012505">
    <property type="term" value="C:endomembrane system"/>
    <property type="evidence" value="ECO:0007669"/>
    <property type="project" value="UniProtKB-SubCell"/>
</dbReference>
<dbReference type="InterPro" id="IPR036168">
    <property type="entry name" value="AP2_Mu_C_sf"/>
</dbReference>
<dbReference type="SUPFAM" id="SSF64356">
    <property type="entry name" value="SNARE-like"/>
    <property type="match status" value="1"/>
</dbReference>
<dbReference type="PANTHER" id="PTHR10529">
    <property type="entry name" value="AP COMPLEX SUBUNIT MU"/>
    <property type="match status" value="1"/>
</dbReference>
<evidence type="ECO:0000256" key="2">
    <source>
        <dbReference type="ARBA" id="ARBA00022448"/>
    </source>
</evidence>
<dbReference type="PROSITE" id="PS00990">
    <property type="entry name" value="CLAT_ADAPTOR_M_1"/>
    <property type="match status" value="1"/>
</dbReference>
<proteinExistence type="inferred from homology"/>
<dbReference type="GO" id="GO:0016192">
    <property type="term" value="P:vesicle-mediated transport"/>
    <property type="evidence" value="ECO:0007669"/>
    <property type="project" value="InterPro"/>
</dbReference>
<dbReference type="PROSITE" id="PS51072">
    <property type="entry name" value="MHD"/>
    <property type="match status" value="1"/>
</dbReference>
<protein>
    <submittedName>
        <fullName evidence="7">AP 1 complex subunit mu 2 putative</fullName>
    </submittedName>
</protein>